<evidence type="ECO:0000256" key="1">
    <source>
        <dbReference type="SAM" id="MobiDB-lite"/>
    </source>
</evidence>
<gene>
    <name evidence="2" type="ORF">TSIB3V08_LOCUS10006</name>
</gene>
<protein>
    <submittedName>
        <fullName evidence="2">Uncharacterized protein</fullName>
    </submittedName>
</protein>
<feature type="region of interest" description="Disordered" evidence="1">
    <location>
        <begin position="189"/>
        <end position="210"/>
    </location>
</feature>
<accession>A0A7R9G577</accession>
<dbReference type="EMBL" id="OC006193">
    <property type="protein sequence ID" value="CAD7265978.1"/>
    <property type="molecule type" value="Genomic_DNA"/>
</dbReference>
<feature type="compositionally biased region" description="Basic and acidic residues" evidence="1">
    <location>
        <begin position="199"/>
        <end position="210"/>
    </location>
</feature>
<organism evidence="2">
    <name type="scientific">Timema shepardi</name>
    <name type="common">Walking stick</name>
    <dbReference type="NCBI Taxonomy" id="629360"/>
    <lineage>
        <taxon>Eukaryota</taxon>
        <taxon>Metazoa</taxon>
        <taxon>Ecdysozoa</taxon>
        <taxon>Arthropoda</taxon>
        <taxon>Hexapoda</taxon>
        <taxon>Insecta</taxon>
        <taxon>Pterygota</taxon>
        <taxon>Neoptera</taxon>
        <taxon>Polyneoptera</taxon>
        <taxon>Phasmatodea</taxon>
        <taxon>Timematodea</taxon>
        <taxon>Timematoidea</taxon>
        <taxon>Timematidae</taxon>
        <taxon>Timema</taxon>
    </lineage>
</organism>
<evidence type="ECO:0000313" key="2">
    <source>
        <dbReference type="EMBL" id="CAD7265978.1"/>
    </source>
</evidence>
<dbReference type="AlphaFoldDB" id="A0A7R9G577"/>
<name>A0A7R9G577_TIMSH</name>
<proteinExistence type="predicted"/>
<reference evidence="2" key="1">
    <citation type="submission" date="2020-11" db="EMBL/GenBank/DDBJ databases">
        <authorList>
            <person name="Tran Van P."/>
        </authorList>
    </citation>
    <scope>NUCLEOTIDE SEQUENCE</scope>
</reference>
<sequence>MSTPPLGSAVYDITSSADEVPHKWFLEHSLDSAGGLLSLSLSQGLLSLSLSQRLLSLPLSQILLSLSLSQRLLSLSLSQGCPSCVSASMEECVTPRDALVAAPRATGGDVVSTRPVPGAVCTGDTVRSQAGASVLQNTPGTTVRQVREYSGDHLSDRQPAFNTLKLDSNPDVPVNSSLFDCKNDALDHEPTEAGFSQSPERKDEIRVVTL</sequence>